<comment type="caution">
    <text evidence="1">The sequence shown here is derived from an EMBL/GenBank/DDBJ whole genome shotgun (WGS) entry which is preliminary data.</text>
</comment>
<evidence type="ECO:0000313" key="1">
    <source>
        <dbReference type="EMBL" id="RYR67772.1"/>
    </source>
</evidence>
<evidence type="ECO:0008006" key="3">
    <source>
        <dbReference type="Google" id="ProtNLM"/>
    </source>
</evidence>
<evidence type="ECO:0000313" key="2">
    <source>
        <dbReference type="Proteomes" id="UP000289738"/>
    </source>
</evidence>
<dbReference type="Proteomes" id="UP000289738">
    <property type="component" value="Chromosome A03"/>
</dbReference>
<keyword evidence="2" id="KW-1185">Reference proteome</keyword>
<dbReference type="AlphaFoldDB" id="A0A445DX55"/>
<dbReference type="EMBL" id="SDMP01000003">
    <property type="protein sequence ID" value="RYR67772.1"/>
    <property type="molecule type" value="Genomic_DNA"/>
</dbReference>
<sequence>MMLLSTQLFGDKSGIRMHIRWLPYVARLEDMGSNSWGSVSLSWLYRCLCRVANKNIDLYSSSNHGSFGGFRILSPTDLIPSTSCWTQARRNLESHTASGLIYFVLVISFGCIQLSQRLAGSASGDIRALTHCVLEVRDSLDILCCDRVASGRSGSASTWRSSASPAAHTEHRFFDVEGWLRRVDTFIGTAGQITSYDLMLFLIQDPLMST</sequence>
<accession>A0A445DX55</accession>
<proteinExistence type="predicted"/>
<protein>
    <recommendedName>
        <fullName evidence="3">Aminotransferase-like plant mobile domain-containing protein</fullName>
    </recommendedName>
</protein>
<gene>
    <name evidence="1" type="ORF">Ahy_A03g014187</name>
</gene>
<organism evidence="1 2">
    <name type="scientific">Arachis hypogaea</name>
    <name type="common">Peanut</name>
    <dbReference type="NCBI Taxonomy" id="3818"/>
    <lineage>
        <taxon>Eukaryota</taxon>
        <taxon>Viridiplantae</taxon>
        <taxon>Streptophyta</taxon>
        <taxon>Embryophyta</taxon>
        <taxon>Tracheophyta</taxon>
        <taxon>Spermatophyta</taxon>
        <taxon>Magnoliopsida</taxon>
        <taxon>eudicotyledons</taxon>
        <taxon>Gunneridae</taxon>
        <taxon>Pentapetalae</taxon>
        <taxon>rosids</taxon>
        <taxon>fabids</taxon>
        <taxon>Fabales</taxon>
        <taxon>Fabaceae</taxon>
        <taxon>Papilionoideae</taxon>
        <taxon>50 kb inversion clade</taxon>
        <taxon>dalbergioids sensu lato</taxon>
        <taxon>Dalbergieae</taxon>
        <taxon>Pterocarpus clade</taxon>
        <taxon>Arachis</taxon>
    </lineage>
</organism>
<reference evidence="1 2" key="1">
    <citation type="submission" date="2019-01" db="EMBL/GenBank/DDBJ databases">
        <title>Sequencing of cultivated peanut Arachis hypogaea provides insights into genome evolution and oil improvement.</title>
        <authorList>
            <person name="Chen X."/>
        </authorList>
    </citation>
    <scope>NUCLEOTIDE SEQUENCE [LARGE SCALE GENOMIC DNA]</scope>
    <source>
        <strain evidence="2">cv. Fuhuasheng</strain>
        <tissue evidence="1">Leaves</tissue>
    </source>
</reference>
<name>A0A445DX55_ARAHY</name>